<feature type="domain" description="Right handed beta helix" evidence="5">
    <location>
        <begin position="386"/>
        <end position="533"/>
    </location>
</feature>
<dbReference type="InterPro" id="IPR011050">
    <property type="entry name" value="Pectin_lyase_fold/virulence"/>
</dbReference>
<name>A0A9P1DV99_9DINO</name>
<dbReference type="Proteomes" id="UP001152797">
    <property type="component" value="Unassembled WGS sequence"/>
</dbReference>
<dbReference type="GO" id="GO:0006511">
    <property type="term" value="P:ubiquitin-dependent protein catabolic process"/>
    <property type="evidence" value="ECO:0007669"/>
    <property type="project" value="TreeGrafter"/>
</dbReference>
<keyword evidence="8" id="KW-1185">Reference proteome</keyword>
<dbReference type="InterPro" id="IPR039448">
    <property type="entry name" value="Beta_helix"/>
</dbReference>
<dbReference type="InterPro" id="IPR051550">
    <property type="entry name" value="SCF-Subunits/Alg-Epimerases"/>
</dbReference>
<keyword evidence="3" id="KW-0833">Ubl conjugation pathway</keyword>
<evidence type="ECO:0000256" key="4">
    <source>
        <dbReference type="SAM" id="MobiDB-lite"/>
    </source>
</evidence>
<dbReference type="InterPro" id="IPR022441">
    <property type="entry name" value="Para_beta_helix_rpt-2"/>
</dbReference>
<gene>
    <name evidence="6" type="ORF">C1SCF055_LOCUS41410</name>
</gene>
<dbReference type="Gene3D" id="2.160.20.10">
    <property type="entry name" value="Single-stranded right-handed beta-helix, Pectin lyase-like"/>
    <property type="match status" value="2"/>
</dbReference>
<evidence type="ECO:0000256" key="1">
    <source>
        <dbReference type="ARBA" id="ARBA00004906"/>
    </source>
</evidence>
<dbReference type="EMBL" id="CAMXCT030006598">
    <property type="protein sequence ID" value="CAL4804015.1"/>
    <property type="molecule type" value="Genomic_DNA"/>
</dbReference>
<feature type="compositionally biased region" description="Polar residues" evidence="4">
    <location>
        <begin position="543"/>
        <end position="554"/>
    </location>
</feature>
<dbReference type="Pfam" id="PF13229">
    <property type="entry name" value="Beta_helix"/>
    <property type="match status" value="2"/>
</dbReference>
<keyword evidence="2" id="KW-0677">Repeat</keyword>
<evidence type="ECO:0000313" key="8">
    <source>
        <dbReference type="Proteomes" id="UP001152797"/>
    </source>
</evidence>
<evidence type="ECO:0000313" key="7">
    <source>
        <dbReference type="EMBL" id="CAL4804015.1"/>
    </source>
</evidence>
<dbReference type="AlphaFoldDB" id="A0A9P1DV99"/>
<reference evidence="7 8" key="2">
    <citation type="submission" date="2024-05" db="EMBL/GenBank/DDBJ databases">
        <authorList>
            <person name="Chen Y."/>
            <person name="Shah S."/>
            <person name="Dougan E. K."/>
            <person name="Thang M."/>
            <person name="Chan C."/>
        </authorList>
    </citation>
    <scope>NUCLEOTIDE SEQUENCE [LARGE SCALE GENOMIC DNA]</scope>
</reference>
<organism evidence="6">
    <name type="scientific">Cladocopium goreaui</name>
    <dbReference type="NCBI Taxonomy" id="2562237"/>
    <lineage>
        <taxon>Eukaryota</taxon>
        <taxon>Sar</taxon>
        <taxon>Alveolata</taxon>
        <taxon>Dinophyceae</taxon>
        <taxon>Suessiales</taxon>
        <taxon>Symbiodiniaceae</taxon>
        <taxon>Cladocopium</taxon>
    </lineage>
</organism>
<sequence length="576" mass="61491">MAEGKLWVQPYLQWLRRQATLQVISKIAPAGTHFRDHLEKLIWPYLRFAICVPRDCPTIAEALTEIPDWCPVTVLLARGKYVEEGLVINKPVALRGNGKVQLSSNDGPLSVNCEGPGSPQLCNLDIESSIEIVTGAVLKSCHLSGFLSVRGSAKPQIENCSFKAMGSTVLSLRDDAEVKLSDCSFQENTGTCIAARNSATVVVERGTFTQNGAPVIQLRDSTTLRLSDSRLDSNNGCGILVRGDATAHISSSQLSGHKMSAVAFQHQATGSVSKSRLERNDGAVLLINGTAKGIMVEDNDFCNNGRSAPVIEFKASTGAVKAKIVAKREDETNGLTHKLAYISGQSGEEWADLDEGKSMIRNQSGNVDVPYKLKDPIRAGMAHDGEGGQMKGVSLTKGTKRCVIAIKDSACATVKRNCLKCNDGYGILISGDEMPIIEENILEECQHAAICIEGTSRALVQSNTLKNNSGIGIQVQDSACPTLERNTVSAANLPAIRFAGKSSGTIRNNALTSKGNHTLVVSGDASPSIEKNTSGKKRPAISLSDQAQGASTSETEGDVQTMLEERAKGLLKEEIG</sequence>
<comment type="pathway">
    <text evidence="1">Protein modification; protein ubiquitination.</text>
</comment>
<evidence type="ECO:0000259" key="5">
    <source>
        <dbReference type="Pfam" id="PF13229"/>
    </source>
</evidence>
<dbReference type="SMART" id="SM00710">
    <property type="entry name" value="PbH1"/>
    <property type="match status" value="5"/>
</dbReference>
<dbReference type="EMBL" id="CAMXCT010006598">
    <property type="protein sequence ID" value="CAI4016703.1"/>
    <property type="molecule type" value="Genomic_DNA"/>
</dbReference>
<comment type="caution">
    <text evidence="6">The sequence shown here is derived from an EMBL/GenBank/DDBJ whole genome shotgun (WGS) entry which is preliminary data.</text>
</comment>
<dbReference type="PANTHER" id="PTHR22990:SF15">
    <property type="entry name" value="F-BOX ONLY PROTEIN 10"/>
    <property type="match status" value="1"/>
</dbReference>
<dbReference type="NCBIfam" id="TIGR03804">
    <property type="entry name" value="para_beta_helix"/>
    <property type="match status" value="1"/>
</dbReference>
<dbReference type="InterPro" id="IPR006626">
    <property type="entry name" value="PbH1"/>
</dbReference>
<dbReference type="OrthoDB" id="427974at2759"/>
<feature type="region of interest" description="Disordered" evidence="4">
    <location>
        <begin position="522"/>
        <end position="560"/>
    </location>
</feature>
<dbReference type="PANTHER" id="PTHR22990">
    <property type="entry name" value="F-BOX ONLY PROTEIN"/>
    <property type="match status" value="1"/>
</dbReference>
<dbReference type="SUPFAM" id="SSF51126">
    <property type="entry name" value="Pectin lyase-like"/>
    <property type="match status" value="2"/>
</dbReference>
<dbReference type="EMBL" id="CAMXCT020006598">
    <property type="protein sequence ID" value="CAL1170078.1"/>
    <property type="molecule type" value="Genomic_DNA"/>
</dbReference>
<evidence type="ECO:0000313" key="6">
    <source>
        <dbReference type="EMBL" id="CAI4016703.1"/>
    </source>
</evidence>
<reference evidence="6" key="1">
    <citation type="submission" date="2022-10" db="EMBL/GenBank/DDBJ databases">
        <authorList>
            <person name="Chen Y."/>
            <person name="Dougan E. K."/>
            <person name="Chan C."/>
            <person name="Rhodes N."/>
            <person name="Thang M."/>
        </authorList>
    </citation>
    <scope>NUCLEOTIDE SEQUENCE</scope>
</reference>
<feature type="domain" description="Right handed beta helix" evidence="5">
    <location>
        <begin position="146"/>
        <end position="268"/>
    </location>
</feature>
<accession>A0A9P1DV99</accession>
<evidence type="ECO:0000256" key="3">
    <source>
        <dbReference type="ARBA" id="ARBA00022786"/>
    </source>
</evidence>
<protein>
    <submittedName>
        <fullName evidence="7">F-box only protein 11</fullName>
    </submittedName>
</protein>
<dbReference type="InterPro" id="IPR012334">
    <property type="entry name" value="Pectin_lyas_fold"/>
</dbReference>
<evidence type="ECO:0000256" key="2">
    <source>
        <dbReference type="ARBA" id="ARBA00022737"/>
    </source>
</evidence>
<proteinExistence type="predicted"/>